<dbReference type="Proteomes" id="UP001431783">
    <property type="component" value="Unassembled WGS sequence"/>
</dbReference>
<organism evidence="2 3">
    <name type="scientific">Henosepilachna vigintioctopunctata</name>
    <dbReference type="NCBI Taxonomy" id="420089"/>
    <lineage>
        <taxon>Eukaryota</taxon>
        <taxon>Metazoa</taxon>
        <taxon>Ecdysozoa</taxon>
        <taxon>Arthropoda</taxon>
        <taxon>Hexapoda</taxon>
        <taxon>Insecta</taxon>
        <taxon>Pterygota</taxon>
        <taxon>Neoptera</taxon>
        <taxon>Endopterygota</taxon>
        <taxon>Coleoptera</taxon>
        <taxon>Polyphaga</taxon>
        <taxon>Cucujiformia</taxon>
        <taxon>Coccinelloidea</taxon>
        <taxon>Coccinellidae</taxon>
        <taxon>Epilachninae</taxon>
        <taxon>Epilachnini</taxon>
        <taxon>Henosepilachna</taxon>
    </lineage>
</organism>
<proteinExistence type="predicted"/>
<comment type="caution">
    <text evidence="2">The sequence shown here is derived from an EMBL/GenBank/DDBJ whole genome shotgun (WGS) entry which is preliminary data.</text>
</comment>
<sequence length="275" mass="31496">MKRRLAGPSKHYAAKRTSIDISTQTDTVLLSEKLAPPFVLVDKSAISRYVTEQNEERTKTRDGFRVHPINTPNNNAKLTTTNYSTFLRPITNNQYANSTFSENKSVKTPVLKKKKKTRKVKFYRPRTRVRSNEMSLIPEEQQDFRISVARDGPDHSEGEEASLEPAELNNQNETDEEQLNQINEPEFMDVPLITVENEKSFEMPNNTNENNVNLPSNINSLPVILNRVYSTKETNTTHTEYENENYADIKCDSLTINANTINVHNHFYGRGKVTS</sequence>
<evidence type="ECO:0000256" key="1">
    <source>
        <dbReference type="SAM" id="MobiDB-lite"/>
    </source>
</evidence>
<dbReference type="EMBL" id="JARQZJ010000032">
    <property type="protein sequence ID" value="KAK9874829.1"/>
    <property type="molecule type" value="Genomic_DNA"/>
</dbReference>
<gene>
    <name evidence="2" type="ORF">WA026_005641</name>
</gene>
<keyword evidence="3" id="KW-1185">Reference proteome</keyword>
<feature type="region of interest" description="Disordered" evidence="1">
    <location>
        <begin position="150"/>
        <end position="176"/>
    </location>
</feature>
<protein>
    <submittedName>
        <fullName evidence="2">Uncharacterized protein</fullName>
    </submittedName>
</protein>
<dbReference type="AlphaFoldDB" id="A0AAW1U637"/>
<evidence type="ECO:0000313" key="3">
    <source>
        <dbReference type="Proteomes" id="UP001431783"/>
    </source>
</evidence>
<evidence type="ECO:0000313" key="2">
    <source>
        <dbReference type="EMBL" id="KAK9874829.1"/>
    </source>
</evidence>
<name>A0AAW1U637_9CUCU</name>
<reference evidence="2 3" key="1">
    <citation type="submission" date="2023-03" db="EMBL/GenBank/DDBJ databases">
        <title>Genome insight into feeding habits of ladybird beetles.</title>
        <authorList>
            <person name="Li H.-S."/>
            <person name="Huang Y.-H."/>
            <person name="Pang H."/>
        </authorList>
    </citation>
    <scope>NUCLEOTIDE SEQUENCE [LARGE SCALE GENOMIC DNA]</scope>
    <source>
        <strain evidence="2">SYSU_2023b</strain>
        <tissue evidence="2">Whole body</tissue>
    </source>
</reference>
<accession>A0AAW1U637</accession>